<protein>
    <recommendedName>
        <fullName evidence="6">Carbohydrate kinase PfkB domain-containing protein</fullName>
    </recommendedName>
</protein>
<dbReference type="KEGG" id="moc:BB934_25370"/>
<dbReference type="PROSITE" id="PS00584">
    <property type="entry name" value="PFKB_KINASES_2"/>
    <property type="match status" value="1"/>
</dbReference>
<evidence type="ECO:0000256" key="1">
    <source>
        <dbReference type="ARBA" id="ARBA00010688"/>
    </source>
</evidence>
<sequence>MILVSGEALIDLFIGTPAPAGFPAEAIAGGSPFNVAIGIGRLGRPAAFLSTLSDDVFGTFLAEKLAESGVSPAYLQRCPNYTTLSVVATSASGQPQYSFYAPNSADRALTPEALPAQLPPEVNAIAAGSYALGVEPIASAIETLLRREAGARVISLDPNVRPRVVGDLKAYRERFERLLAHADIVKASDEDIEILYSTHDLASAARAWLQRGPKLVIVTRGEKGPLAAFGDRIVERPAPRIEVVDTVGAGDTFHAGLLSWLDANNLLTPQGVAALTDEQVTAALDFAAAAAAIVCTRRGANPPSWAEAEHFMAARARS</sequence>
<organism evidence="7">
    <name type="scientific">Microvirga ossetica</name>
    <dbReference type="NCBI Taxonomy" id="1882682"/>
    <lineage>
        <taxon>Bacteria</taxon>
        <taxon>Pseudomonadati</taxon>
        <taxon>Pseudomonadota</taxon>
        <taxon>Alphaproteobacteria</taxon>
        <taxon>Hyphomicrobiales</taxon>
        <taxon>Methylobacteriaceae</taxon>
        <taxon>Microvirga</taxon>
    </lineage>
</organism>
<gene>
    <name evidence="7" type="ORF">BB934_25370</name>
</gene>
<dbReference type="InterPro" id="IPR050306">
    <property type="entry name" value="PfkB_Carbo_kinase"/>
</dbReference>
<dbReference type="EMBL" id="CP016616">
    <property type="protein sequence ID" value="ANY81140.1"/>
    <property type="molecule type" value="Genomic_DNA"/>
</dbReference>
<evidence type="ECO:0000256" key="4">
    <source>
        <dbReference type="ARBA" id="ARBA00022777"/>
    </source>
</evidence>
<dbReference type="PANTHER" id="PTHR43085:SF1">
    <property type="entry name" value="PSEUDOURIDINE KINASE-RELATED"/>
    <property type="match status" value="1"/>
</dbReference>
<comment type="similarity">
    <text evidence="1">Belongs to the carbohydrate kinase PfkB family.</text>
</comment>
<accession>A0A1B2EME2</accession>
<dbReference type="CDD" id="cd01167">
    <property type="entry name" value="bac_FRK"/>
    <property type="match status" value="1"/>
</dbReference>
<dbReference type="RefSeq" id="WP_099512210.1">
    <property type="nucleotide sequence ID" value="NZ_CP016616.1"/>
</dbReference>
<evidence type="ECO:0000256" key="3">
    <source>
        <dbReference type="ARBA" id="ARBA00022741"/>
    </source>
</evidence>
<dbReference type="AlphaFoldDB" id="A0A1B2EME2"/>
<evidence type="ECO:0000256" key="5">
    <source>
        <dbReference type="ARBA" id="ARBA00022840"/>
    </source>
</evidence>
<dbReference type="GO" id="GO:0016301">
    <property type="term" value="F:kinase activity"/>
    <property type="evidence" value="ECO:0007669"/>
    <property type="project" value="UniProtKB-KW"/>
</dbReference>
<keyword evidence="2" id="KW-0808">Transferase</keyword>
<keyword evidence="4" id="KW-0418">Kinase</keyword>
<proteinExistence type="inferred from homology"/>
<dbReference type="InterPro" id="IPR002173">
    <property type="entry name" value="Carboh/pur_kinase_PfkB_CS"/>
</dbReference>
<name>A0A1B2EME2_9HYPH</name>
<evidence type="ECO:0000259" key="6">
    <source>
        <dbReference type="Pfam" id="PF00294"/>
    </source>
</evidence>
<dbReference type="InterPro" id="IPR011611">
    <property type="entry name" value="PfkB_dom"/>
</dbReference>
<reference evidence="7" key="1">
    <citation type="submission" date="2016-07" db="EMBL/GenBank/DDBJ databases">
        <title>Microvirga ossetica sp. nov. a new species of rhizobia isolated from root nodules of the legume species Vicia alpestris Steven originated from North Ossetia region in the Caucasus.</title>
        <authorList>
            <person name="Safronova V.I."/>
            <person name="Kuznetsova I.G."/>
            <person name="Sazanova A.L."/>
            <person name="Belimov A."/>
            <person name="Andronov E."/>
            <person name="Osledkin Y.S."/>
            <person name="Onishchuk O.P."/>
            <person name="Kurchak O.N."/>
            <person name="Shaposhnikov A.I."/>
            <person name="Willems A."/>
            <person name="Tikhonovich I.A."/>
        </authorList>
    </citation>
    <scope>NUCLEOTIDE SEQUENCE [LARGE SCALE GENOMIC DNA]</scope>
    <source>
        <strain evidence="7">V5/3M</strain>
    </source>
</reference>
<dbReference type="Pfam" id="PF00294">
    <property type="entry name" value="PfkB"/>
    <property type="match status" value="1"/>
</dbReference>
<keyword evidence="5" id="KW-0067">ATP-binding</keyword>
<dbReference type="OrthoDB" id="9795789at2"/>
<dbReference type="SUPFAM" id="SSF53613">
    <property type="entry name" value="Ribokinase-like"/>
    <property type="match status" value="1"/>
</dbReference>
<feature type="domain" description="Carbohydrate kinase PfkB" evidence="6">
    <location>
        <begin position="24"/>
        <end position="304"/>
    </location>
</feature>
<dbReference type="InterPro" id="IPR029056">
    <property type="entry name" value="Ribokinase-like"/>
</dbReference>
<dbReference type="GO" id="GO:0005524">
    <property type="term" value="F:ATP binding"/>
    <property type="evidence" value="ECO:0007669"/>
    <property type="project" value="UniProtKB-KW"/>
</dbReference>
<evidence type="ECO:0000313" key="7">
    <source>
        <dbReference type="EMBL" id="ANY81140.1"/>
    </source>
</evidence>
<keyword evidence="3" id="KW-0547">Nucleotide-binding</keyword>
<evidence type="ECO:0000256" key="2">
    <source>
        <dbReference type="ARBA" id="ARBA00022679"/>
    </source>
</evidence>
<dbReference type="PANTHER" id="PTHR43085">
    <property type="entry name" value="HEXOKINASE FAMILY MEMBER"/>
    <property type="match status" value="1"/>
</dbReference>
<dbReference type="Gene3D" id="3.40.1190.20">
    <property type="match status" value="1"/>
</dbReference>